<sequence>MGRGGAYVISNNTMFTLEKVDHHIRHMNQFDMDDKIYPNSSSNRNYLEFYYDNWSSDKRPYGLAKYKVLQNNVELGHVSLEGNNTNDLSVKVECKFLDEVGGNFFYWNNEEPSRGTAYIHLNFKRNQMVINDQFEDTLNK</sequence>
<dbReference type="AlphaFoldDB" id="A0AAW2Z049"/>
<gene>
    <name evidence="1" type="ORF">AKO1_014797</name>
</gene>
<proteinExistence type="predicted"/>
<dbReference type="Proteomes" id="UP001431209">
    <property type="component" value="Unassembled WGS sequence"/>
</dbReference>
<evidence type="ECO:0000313" key="2">
    <source>
        <dbReference type="Proteomes" id="UP001431209"/>
    </source>
</evidence>
<name>A0AAW2Z049_9EUKA</name>
<organism evidence="1 2">
    <name type="scientific">Acrasis kona</name>
    <dbReference type="NCBI Taxonomy" id="1008807"/>
    <lineage>
        <taxon>Eukaryota</taxon>
        <taxon>Discoba</taxon>
        <taxon>Heterolobosea</taxon>
        <taxon>Tetramitia</taxon>
        <taxon>Eutetramitia</taxon>
        <taxon>Acrasidae</taxon>
        <taxon>Acrasis</taxon>
    </lineage>
</organism>
<protein>
    <submittedName>
        <fullName evidence="1">Replicase polyprotein</fullName>
    </submittedName>
</protein>
<evidence type="ECO:0000313" key="1">
    <source>
        <dbReference type="EMBL" id="KAL0483152.1"/>
    </source>
</evidence>
<comment type="caution">
    <text evidence="1">The sequence shown here is derived from an EMBL/GenBank/DDBJ whole genome shotgun (WGS) entry which is preliminary data.</text>
</comment>
<dbReference type="EMBL" id="JAOPGA020000939">
    <property type="protein sequence ID" value="KAL0483152.1"/>
    <property type="molecule type" value="Genomic_DNA"/>
</dbReference>
<accession>A0AAW2Z049</accession>
<reference evidence="1 2" key="1">
    <citation type="submission" date="2024-03" db="EMBL/GenBank/DDBJ databases">
        <title>The Acrasis kona genome and developmental transcriptomes reveal deep origins of eukaryotic multicellular pathways.</title>
        <authorList>
            <person name="Sheikh S."/>
            <person name="Fu C.-J."/>
            <person name="Brown M.W."/>
            <person name="Baldauf S.L."/>
        </authorList>
    </citation>
    <scope>NUCLEOTIDE SEQUENCE [LARGE SCALE GENOMIC DNA]</scope>
    <source>
        <strain evidence="1 2">ATCC MYA-3509</strain>
    </source>
</reference>
<keyword evidence="2" id="KW-1185">Reference proteome</keyword>